<dbReference type="RefSeq" id="WP_106394055.1">
    <property type="nucleotide sequence ID" value="NZ_PVNK01000207.1"/>
</dbReference>
<name>A0A2S9XIW2_9BACT</name>
<dbReference type="SUPFAM" id="SSF55486">
    <property type="entry name" value="Metalloproteases ('zincins'), catalytic domain"/>
    <property type="match status" value="1"/>
</dbReference>
<accession>A0A2S9XIW2</accession>
<keyword evidence="3" id="KW-1185">Reference proteome</keyword>
<sequence length="692" mass="73571">MIASSVALSVILAGSPSTVELRQAGGQTQIVKHTPRVNGLPVRGAYELWATAADAASTRVAAREIGSVRSSPDEARVSGDDARALAAARFGWAPDRLELELVYLRHLDAAVLAWEVTSPLDLDPAPARARVWLSASTGAVLARRSLTFDSGALVYPENPASTPTPIEIEFTTIDVAVADAPLASPTIDVRGCVDESDETPPGWWTPGQCFPYARARSDASGDFFVPLPNIGLIADNEATDDLYAEVAAYYYVEQFFERMSERGLDSARCDHFTVVVNRYALDEDGEQIPLGGANFVDECDPERSPTLIIGQGRYADYAYDADILFHEMGHSVIQHLAPDGLADRRFSPTGIVSEAGALHEGVADYLAMSLSGDPEVGEYIGRFGVSGSTPYIRTALHEKVCPDDLVGQWHSDGLIVSGALWAARARVGVVVDEILLQTLPRLPPDATLEDFGRAYMAAAEAFVAAGTLAELDYELIERSLTGRGLLDCPHIIDDLSLATNGKRMVLIAADESIAPFAPGPLQLRYEVPPGETEVTVFFTMSLSSGEGPPAATVLMKIGGEPITFEYGLDDEDVITVTGDWDLAAEAELLNGHDFIARVPVAPGDVLHVALANRTAGGVSVSNFFVVASDVEAEVEGPGCGCVSAGGGAGPFGAGPFGWIGGLALLLLGGLGRRRRARGVAPTCRRERLQARR</sequence>
<evidence type="ECO:0000313" key="2">
    <source>
        <dbReference type="EMBL" id="PRP92621.1"/>
    </source>
</evidence>
<reference evidence="2 3" key="1">
    <citation type="submission" date="2018-03" db="EMBL/GenBank/DDBJ databases">
        <title>Draft Genome Sequences of the Obligatory Marine Myxobacteria Enhygromyxa salina SWB005.</title>
        <authorList>
            <person name="Poehlein A."/>
            <person name="Moghaddam J.A."/>
            <person name="Harms H."/>
            <person name="Alanjari M."/>
            <person name="Koenig G.M."/>
            <person name="Daniel R."/>
            <person name="Schaeberle T.F."/>
        </authorList>
    </citation>
    <scope>NUCLEOTIDE SEQUENCE [LARGE SCALE GENOMIC DNA]</scope>
    <source>
        <strain evidence="2 3">SWB005</strain>
    </source>
</reference>
<comment type="caution">
    <text evidence="2">The sequence shown here is derived from an EMBL/GenBank/DDBJ whole genome shotgun (WGS) entry which is preliminary data.</text>
</comment>
<evidence type="ECO:0000313" key="3">
    <source>
        <dbReference type="Proteomes" id="UP000237968"/>
    </source>
</evidence>
<gene>
    <name evidence="2" type="ORF">ENSA5_48020</name>
</gene>
<feature type="transmembrane region" description="Helical" evidence="1">
    <location>
        <begin position="647"/>
        <end position="667"/>
    </location>
</feature>
<keyword evidence="1" id="KW-0472">Membrane</keyword>
<dbReference type="Proteomes" id="UP000237968">
    <property type="component" value="Unassembled WGS sequence"/>
</dbReference>
<keyword evidence="1" id="KW-1133">Transmembrane helix</keyword>
<dbReference type="EMBL" id="PVNK01000207">
    <property type="protein sequence ID" value="PRP92621.1"/>
    <property type="molecule type" value="Genomic_DNA"/>
</dbReference>
<protein>
    <recommendedName>
        <fullName evidence="4">FTP domain-containing protein</fullName>
    </recommendedName>
</protein>
<proteinExistence type="predicted"/>
<organism evidence="2 3">
    <name type="scientific">Enhygromyxa salina</name>
    <dbReference type="NCBI Taxonomy" id="215803"/>
    <lineage>
        <taxon>Bacteria</taxon>
        <taxon>Pseudomonadati</taxon>
        <taxon>Myxococcota</taxon>
        <taxon>Polyangia</taxon>
        <taxon>Nannocystales</taxon>
        <taxon>Nannocystaceae</taxon>
        <taxon>Enhygromyxa</taxon>
    </lineage>
</organism>
<evidence type="ECO:0008006" key="4">
    <source>
        <dbReference type="Google" id="ProtNLM"/>
    </source>
</evidence>
<keyword evidence="1" id="KW-0812">Transmembrane</keyword>
<dbReference type="AlphaFoldDB" id="A0A2S9XIW2"/>
<evidence type="ECO:0000256" key="1">
    <source>
        <dbReference type="SAM" id="Phobius"/>
    </source>
</evidence>
<dbReference type="OrthoDB" id="5480739at2"/>